<reference evidence="8 9" key="1">
    <citation type="submission" date="2016-10" db="EMBL/GenBank/DDBJ databases">
        <authorList>
            <person name="de Groot N.N."/>
        </authorList>
    </citation>
    <scope>NUCLEOTIDE SEQUENCE [LARGE SCALE GENOMIC DNA]</scope>
    <source>
        <strain evidence="8 9">DSM 12271</strain>
    </source>
</reference>
<dbReference type="NCBIfam" id="TIGR02289">
    <property type="entry name" value="M3_not_pepF"/>
    <property type="match status" value="1"/>
</dbReference>
<dbReference type="OrthoDB" id="9762795at2"/>
<dbReference type="CDD" id="cd09606">
    <property type="entry name" value="M3B_PepF"/>
    <property type="match status" value="1"/>
</dbReference>
<evidence type="ECO:0000313" key="9">
    <source>
        <dbReference type="Proteomes" id="UP000198619"/>
    </source>
</evidence>
<keyword evidence="4 6" id="KW-0862">Zinc</keyword>
<comment type="similarity">
    <text evidence="6">Belongs to the peptidase M3 family.</text>
</comment>
<proteinExistence type="inferred from homology"/>
<organism evidence="8 9">
    <name type="scientific">Clostridium frigidicarnis</name>
    <dbReference type="NCBI Taxonomy" id="84698"/>
    <lineage>
        <taxon>Bacteria</taxon>
        <taxon>Bacillati</taxon>
        <taxon>Bacillota</taxon>
        <taxon>Clostridia</taxon>
        <taxon>Eubacteriales</taxon>
        <taxon>Clostridiaceae</taxon>
        <taxon>Clostridium</taxon>
    </lineage>
</organism>
<gene>
    <name evidence="8" type="ORF">SAMN04488528_101024</name>
</gene>
<dbReference type="Proteomes" id="UP000198619">
    <property type="component" value="Unassembled WGS sequence"/>
</dbReference>
<keyword evidence="5 6" id="KW-0482">Metalloprotease</keyword>
<dbReference type="InterPro" id="IPR011976">
    <property type="entry name" value="Pept_M3B_oligopep-rel"/>
</dbReference>
<dbReference type="InterPro" id="IPR045090">
    <property type="entry name" value="Pept_M3A_M3B"/>
</dbReference>
<dbReference type="GO" id="GO:0046872">
    <property type="term" value="F:metal ion binding"/>
    <property type="evidence" value="ECO:0007669"/>
    <property type="project" value="UniProtKB-UniRule"/>
</dbReference>
<keyword evidence="1 6" id="KW-0645">Protease</keyword>
<evidence type="ECO:0000259" key="7">
    <source>
        <dbReference type="Pfam" id="PF01432"/>
    </source>
</evidence>
<comment type="cofactor">
    <cofactor evidence="6">
        <name>Zn(2+)</name>
        <dbReference type="ChEBI" id="CHEBI:29105"/>
    </cofactor>
    <text evidence="6">Binds 1 zinc ion.</text>
</comment>
<dbReference type="SUPFAM" id="SSF55486">
    <property type="entry name" value="Metalloproteases ('zincins'), catalytic domain"/>
    <property type="match status" value="1"/>
</dbReference>
<evidence type="ECO:0000256" key="4">
    <source>
        <dbReference type="ARBA" id="ARBA00022833"/>
    </source>
</evidence>
<name>A0A1I0XXW6_9CLOT</name>
<dbReference type="InterPro" id="IPR001567">
    <property type="entry name" value="Pept_M3A_M3B_dom"/>
</dbReference>
<evidence type="ECO:0000313" key="8">
    <source>
        <dbReference type="EMBL" id="SFB05140.1"/>
    </source>
</evidence>
<dbReference type="PANTHER" id="PTHR11804">
    <property type="entry name" value="PROTEASE M3 THIMET OLIGOPEPTIDASE-RELATED"/>
    <property type="match status" value="1"/>
</dbReference>
<sequence>MKFSQFKYERPDIYILKGDLKKLIQGIKESNSKEEQISLIKHINSIRNDIDTMMNVCDIRHTINTQDKFYEEEKEHFDKVLPIYQGVISEFYKTLINSKFKKELEDEFGSQLFNIANASVKVFSEEVIEDLQLENKISSEYTKLLASANIPFMGEERNLAGMVPFQTDKNRETRKSANEARYKFFSDNEEKLDQIYGDLVKVRTKIAKKLGYKNFVDLAYDRLCRSDYNKDMVKVFRNQVLENIVPVSTELYKRQKERLNLNSLKYYDENFKFLSGNALPKGDANWILNNGKKMYSQLSKETEEFFDFMLENELLDVLNKKGKASGGYCTDIPNLKAPFIFANFNGTSGDVDVLTHEAGHAFQGYCSRNFDIPEYLFPTLEACEIHSMSMEFFTWPWMKLFFEEDEEKYKFGHISSALTFIPYGVSVDEFQHFVYENPEITPDERKKAWRDIEKKYLPHRDYEDNEFLNKGTYWYQQGHIFESPFYYIDYTLAQICALQFFEKMTKNRECAWNDYLKLCSLGGSKSFLSLLKDANLKSPFEKGTLKPVMDCVKNYLSNVDDKKL</sequence>
<keyword evidence="2 6" id="KW-0479">Metal-binding</keyword>
<accession>A0A1I0XXW6</accession>
<dbReference type="RefSeq" id="WP_090040412.1">
    <property type="nucleotide sequence ID" value="NZ_FOKI01000010.1"/>
</dbReference>
<evidence type="ECO:0000256" key="1">
    <source>
        <dbReference type="ARBA" id="ARBA00022670"/>
    </source>
</evidence>
<dbReference type="Pfam" id="PF01432">
    <property type="entry name" value="Peptidase_M3"/>
    <property type="match status" value="2"/>
</dbReference>
<dbReference type="STRING" id="84698.SAMN04488528_101024"/>
<evidence type="ECO:0000256" key="6">
    <source>
        <dbReference type="RuleBase" id="RU003435"/>
    </source>
</evidence>
<evidence type="ECO:0000256" key="5">
    <source>
        <dbReference type="ARBA" id="ARBA00023049"/>
    </source>
</evidence>
<dbReference type="GO" id="GO:0006518">
    <property type="term" value="P:peptide metabolic process"/>
    <property type="evidence" value="ECO:0007669"/>
    <property type="project" value="TreeGrafter"/>
</dbReference>
<dbReference type="Gene3D" id="1.10.1370.30">
    <property type="match status" value="1"/>
</dbReference>
<keyword evidence="3 6" id="KW-0378">Hydrolase</keyword>
<keyword evidence="9" id="KW-1185">Reference proteome</keyword>
<evidence type="ECO:0000256" key="2">
    <source>
        <dbReference type="ARBA" id="ARBA00022723"/>
    </source>
</evidence>
<feature type="domain" description="Peptidase M3A/M3B catalytic" evidence="7">
    <location>
        <begin position="310"/>
        <end position="546"/>
    </location>
</feature>
<dbReference type="EMBL" id="FOKI01000010">
    <property type="protein sequence ID" value="SFB05140.1"/>
    <property type="molecule type" value="Genomic_DNA"/>
</dbReference>
<dbReference type="GO" id="GO:0006508">
    <property type="term" value="P:proteolysis"/>
    <property type="evidence" value="ECO:0007669"/>
    <property type="project" value="UniProtKB-KW"/>
</dbReference>
<dbReference type="GO" id="GO:0004222">
    <property type="term" value="F:metalloendopeptidase activity"/>
    <property type="evidence" value="ECO:0007669"/>
    <property type="project" value="InterPro"/>
</dbReference>
<evidence type="ECO:0000256" key="3">
    <source>
        <dbReference type="ARBA" id="ARBA00022801"/>
    </source>
</evidence>
<feature type="domain" description="Peptidase M3A/M3B catalytic" evidence="7">
    <location>
        <begin position="167"/>
        <end position="270"/>
    </location>
</feature>
<protein>
    <submittedName>
        <fullName evidence="8">Oligoendopeptidase, M3 family</fullName>
    </submittedName>
</protein>
<dbReference type="AlphaFoldDB" id="A0A1I0XXW6"/>
<dbReference type="PANTHER" id="PTHR11804:SF28">
    <property type="entry name" value="OLIGOENDOPEPTIDASE F"/>
    <property type="match status" value="1"/>
</dbReference>